<name>A0ABY8NDC6_9GAMM</name>
<evidence type="ECO:0000313" key="2">
    <source>
        <dbReference type="Proteomes" id="UP001236500"/>
    </source>
</evidence>
<gene>
    <name evidence="1" type="ORF">PVT68_01110</name>
</gene>
<keyword evidence="2" id="KW-1185">Reference proteome</keyword>
<accession>A0ABY8NDC6</accession>
<dbReference type="RefSeq" id="WP_280320733.1">
    <property type="nucleotide sequence ID" value="NZ_CP118605.1"/>
</dbReference>
<organism evidence="1 2">
    <name type="scientific">Microbulbifer bruguierae</name>
    <dbReference type="NCBI Taxonomy" id="3029061"/>
    <lineage>
        <taxon>Bacteria</taxon>
        <taxon>Pseudomonadati</taxon>
        <taxon>Pseudomonadota</taxon>
        <taxon>Gammaproteobacteria</taxon>
        <taxon>Cellvibrionales</taxon>
        <taxon>Microbulbiferaceae</taxon>
        <taxon>Microbulbifer</taxon>
    </lineage>
</organism>
<proteinExistence type="predicted"/>
<dbReference type="EMBL" id="CP118605">
    <property type="protein sequence ID" value="WGL16913.1"/>
    <property type="molecule type" value="Genomic_DNA"/>
</dbReference>
<reference evidence="1 2" key="1">
    <citation type="submission" date="2023-02" db="EMBL/GenBank/DDBJ databases">
        <title>Description and genomic characterization of Microbulbifer bruguierae sp. nov., isolated from the sediment of mangrove plant Bruguiera sexangula.</title>
        <authorList>
            <person name="Long M."/>
        </authorList>
    </citation>
    <scope>NUCLEOTIDE SEQUENCE [LARGE SCALE GENOMIC DNA]</scope>
    <source>
        <strain evidence="1 2">H12</strain>
    </source>
</reference>
<dbReference type="Proteomes" id="UP001236500">
    <property type="component" value="Chromosome"/>
</dbReference>
<protein>
    <submittedName>
        <fullName evidence="1">Uncharacterized protein</fullName>
    </submittedName>
</protein>
<sequence length="209" mass="22315">MVARTSITGGARKVGYRSGLRFGLGILLLAGLLSPLGALAGEDTRAISSETRQPEAPGSAAEEQAVSDAAFQAGPAVPEQGTDDYSEAAYLADDSFSLRLFNAELVARVKVTGIHRIIDKALSEPGMVALLGYVYSGITQKVWKGDPAKLIAFRLTLNDCDRKLKRGEQYLIFAQSDMLGRLKLTGCEAVVSESEAGALLVKLDQYYQG</sequence>
<dbReference type="InterPro" id="IPR008993">
    <property type="entry name" value="TIMP-like_OB-fold"/>
</dbReference>
<evidence type="ECO:0000313" key="1">
    <source>
        <dbReference type="EMBL" id="WGL16913.1"/>
    </source>
</evidence>
<dbReference type="SUPFAM" id="SSF50242">
    <property type="entry name" value="TIMP-like"/>
    <property type="match status" value="1"/>
</dbReference>